<dbReference type="Proteomes" id="UP001477947">
    <property type="component" value="Chromosome"/>
</dbReference>
<proteinExistence type="predicted"/>
<protein>
    <recommendedName>
        <fullName evidence="4">tRNA_anti-like</fullName>
    </recommendedName>
</protein>
<dbReference type="RefSeq" id="WP_276629639.1">
    <property type="nucleotide sequence ID" value="NZ_CP154622.1"/>
</dbReference>
<accession>A0ABZ3FCY3</accession>
<evidence type="ECO:0008006" key="4">
    <source>
        <dbReference type="Google" id="ProtNLM"/>
    </source>
</evidence>
<reference evidence="2 3" key="1">
    <citation type="submission" date="2024-04" db="EMBL/GenBank/DDBJ databases">
        <title>Isolation and characterization of novel acetogenic strains of the genera Terrisporobacter and Acetoanaerobium.</title>
        <authorList>
            <person name="Boeer T."/>
            <person name="Schueler M.A."/>
            <person name="Lueschen A."/>
            <person name="Eysell L."/>
            <person name="Droege J."/>
            <person name="Heinemann M."/>
            <person name="Engelhardt L."/>
            <person name="Basen M."/>
            <person name="Daniel R."/>
        </authorList>
    </citation>
    <scope>NUCLEOTIDE SEQUENCE [LARGE SCALE GENOMIC DNA]</scope>
    <source>
        <strain evidence="2 3">ELB</strain>
    </source>
</reference>
<evidence type="ECO:0000313" key="2">
    <source>
        <dbReference type="EMBL" id="XAM41672.1"/>
    </source>
</evidence>
<dbReference type="InterPro" id="IPR024422">
    <property type="entry name" value="Protein_unknown_function_OB"/>
</dbReference>
<keyword evidence="3" id="KW-1185">Reference proteome</keyword>
<keyword evidence="1" id="KW-0472">Membrane</keyword>
<sequence>MKKLIRCSKLYYANDPKVDSIAIWVMCSVGIITTLKDGYYMEILRYSSLIFVIALTLWAYLIKGKKAKIEIEESKLLNDYNENEERADKKYCDKYIKLIGTVSHIEFDEYKDIFIEMASDDKYCVGSSVIFANKKCIKYVESIHVGDKMIFYGNFLRDDSRLCLDVKYLKLENGGV</sequence>
<feature type="transmembrane region" description="Helical" evidence="1">
    <location>
        <begin position="46"/>
        <end position="62"/>
    </location>
</feature>
<evidence type="ECO:0000256" key="1">
    <source>
        <dbReference type="SAM" id="Phobius"/>
    </source>
</evidence>
<evidence type="ECO:0000313" key="3">
    <source>
        <dbReference type="Proteomes" id="UP001477947"/>
    </source>
</evidence>
<keyword evidence="1" id="KW-0812">Transmembrane</keyword>
<keyword evidence="1" id="KW-1133">Transmembrane helix</keyword>
<organism evidence="2 3">
    <name type="scientific">Terrisporobacter petrolearius</name>
    <dbReference type="NCBI Taxonomy" id="1460447"/>
    <lineage>
        <taxon>Bacteria</taxon>
        <taxon>Bacillati</taxon>
        <taxon>Bacillota</taxon>
        <taxon>Clostridia</taxon>
        <taxon>Peptostreptococcales</taxon>
        <taxon>Peptostreptococcaceae</taxon>
        <taxon>Terrisporobacter</taxon>
    </lineage>
</organism>
<name>A0ABZ3FCY3_9FIRM</name>
<dbReference type="Pfam" id="PF12869">
    <property type="entry name" value="tRNA_anti-like"/>
    <property type="match status" value="1"/>
</dbReference>
<dbReference type="EMBL" id="CP154622">
    <property type="protein sequence ID" value="XAM41672.1"/>
    <property type="molecule type" value="Genomic_DNA"/>
</dbReference>
<gene>
    <name evidence="2" type="ORF">TPELB_19850</name>
</gene>